<proteinExistence type="predicted"/>
<dbReference type="FunFam" id="3.30.420.10:FF:000032">
    <property type="entry name" value="Retrovirus-related Pol polyprotein from transposon 297-like Protein"/>
    <property type="match status" value="1"/>
</dbReference>
<evidence type="ECO:0000313" key="18">
    <source>
        <dbReference type="EMBL" id="PKA66820.1"/>
    </source>
</evidence>
<dbReference type="InterPro" id="IPR000477">
    <property type="entry name" value="RT_dom"/>
</dbReference>
<keyword evidence="13" id="KW-0238">DNA-binding</keyword>
<dbReference type="InterPro" id="IPR036397">
    <property type="entry name" value="RNaseH_sf"/>
</dbReference>
<dbReference type="GO" id="GO:0046872">
    <property type="term" value="F:metal ion binding"/>
    <property type="evidence" value="ECO:0007669"/>
    <property type="project" value="UniProtKB-KW"/>
</dbReference>
<dbReference type="GO" id="GO:0003964">
    <property type="term" value="F:RNA-directed DNA polymerase activity"/>
    <property type="evidence" value="ECO:0007669"/>
    <property type="project" value="UniProtKB-KW"/>
</dbReference>
<keyword evidence="11" id="KW-0695">RNA-directed DNA polymerase</keyword>
<keyword evidence="12" id="KW-0239">DNA-directed DNA polymerase</keyword>
<feature type="domain" description="Reverse transcriptase" evidence="16">
    <location>
        <begin position="237"/>
        <end position="416"/>
    </location>
</feature>
<dbReference type="InterPro" id="IPR012337">
    <property type="entry name" value="RNaseH-like_sf"/>
</dbReference>
<dbReference type="InterPro" id="IPR056924">
    <property type="entry name" value="SH3_Tf2-1"/>
</dbReference>
<organism evidence="18 19">
    <name type="scientific">Apostasia shenzhenica</name>
    <dbReference type="NCBI Taxonomy" id="1088818"/>
    <lineage>
        <taxon>Eukaryota</taxon>
        <taxon>Viridiplantae</taxon>
        <taxon>Streptophyta</taxon>
        <taxon>Embryophyta</taxon>
        <taxon>Tracheophyta</taxon>
        <taxon>Spermatophyta</taxon>
        <taxon>Magnoliopsida</taxon>
        <taxon>Liliopsida</taxon>
        <taxon>Asparagales</taxon>
        <taxon>Orchidaceae</taxon>
        <taxon>Apostasioideae</taxon>
        <taxon>Apostasia</taxon>
    </lineage>
</organism>
<evidence type="ECO:0000256" key="8">
    <source>
        <dbReference type="ARBA" id="ARBA00022801"/>
    </source>
</evidence>
<evidence type="ECO:0000259" key="17">
    <source>
        <dbReference type="PROSITE" id="PS50994"/>
    </source>
</evidence>
<evidence type="ECO:0000256" key="5">
    <source>
        <dbReference type="ARBA" id="ARBA00022723"/>
    </source>
</evidence>
<keyword evidence="9" id="KW-0460">Magnesium</keyword>
<dbReference type="PROSITE" id="PS50878">
    <property type="entry name" value="RT_POL"/>
    <property type="match status" value="1"/>
</dbReference>
<dbReference type="FunFam" id="3.10.10.10:FF:000007">
    <property type="entry name" value="Retrovirus-related Pol polyprotein from transposon 17.6-like Protein"/>
    <property type="match status" value="1"/>
</dbReference>
<dbReference type="OrthoDB" id="783142at2759"/>
<dbReference type="GO" id="GO:0004190">
    <property type="term" value="F:aspartic-type endopeptidase activity"/>
    <property type="evidence" value="ECO:0007669"/>
    <property type="project" value="UniProtKB-KW"/>
</dbReference>
<keyword evidence="14" id="KW-0233">DNA recombination</keyword>
<keyword evidence="19" id="KW-1185">Reference proteome</keyword>
<dbReference type="InterPro" id="IPR016197">
    <property type="entry name" value="Chromo-like_dom_sf"/>
</dbReference>
<keyword evidence="6" id="KW-0064">Aspartyl protease</keyword>
<dbReference type="Gene3D" id="3.30.420.10">
    <property type="entry name" value="Ribonuclease H-like superfamily/Ribonuclease H"/>
    <property type="match status" value="1"/>
</dbReference>
<dbReference type="GO" id="GO:0004519">
    <property type="term" value="F:endonuclease activity"/>
    <property type="evidence" value="ECO:0007669"/>
    <property type="project" value="UniProtKB-KW"/>
</dbReference>
<dbReference type="Gene3D" id="3.30.70.270">
    <property type="match status" value="2"/>
</dbReference>
<evidence type="ECO:0000256" key="9">
    <source>
        <dbReference type="ARBA" id="ARBA00022842"/>
    </source>
</evidence>
<dbReference type="GO" id="GO:0003677">
    <property type="term" value="F:DNA binding"/>
    <property type="evidence" value="ECO:0007669"/>
    <property type="project" value="UniProtKB-KW"/>
</dbReference>
<keyword evidence="5" id="KW-0479">Metal-binding</keyword>
<accession>A0A2I0BG85</accession>
<keyword evidence="1" id="KW-0645">Protease</keyword>
<dbReference type="InterPro" id="IPR021109">
    <property type="entry name" value="Peptidase_aspartic_dom_sf"/>
</dbReference>
<protein>
    <submittedName>
        <fullName evidence="18">Putative mitochondrial protein</fullName>
        <ecNumber evidence="18">3.6.4.12</ecNumber>
    </submittedName>
</protein>
<dbReference type="CDD" id="cd01647">
    <property type="entry name" value="RT_LTR"/>
    <property type="match status" value="1"/>
</dbReference>
<keyword evidence="2" id="KW-0808">Transferase</keyword>
<dbReference type="InterPro" id="IPR041577">
    <property type="entry name" value="RT_RNaseH_2"/>
</dbReference>
<evidence type="ECO:0000256" key="13">
    <source>
        <dbReference type="ARBA" id="ARBA00023125"/>
    </source>
</evidence>
<dbReference type="GO" id="GO:0015074">
    <property type="term" value="P:DNA integration"/>
    <property type="evidence" value="ECO:0007669"/>
    <property type="project" value="UniProtKB-KW"/>
</dbReference>
<keyword evidence="3" id="KW-0548">Nucleotidyltransferase</keyword>
<evidence type="ECO:0000313" key="19">
    <source>
        <dbReference type="Proteomes" id="UP000236161"/>
    </source>
</evidence>
<dbReference type="InterPro" id="IPR050951">
    <property type="entry name" value="Retrovirus_Pol_polyprotein"/>
</dbReference>
<dbReference type="InterPro" id="IPR043502">
    <property type="entry name" value="DNA/RNA_pol_sf"/>
</dbReference>
<dbReference type="PANTHER" id="PTHR37984">
    <property type="entry name" value="PROTEIN CBG26694"/>
    <property type="match status" value="1"/>
</dbReference>
<dbReference type="GO" id="GO:0003887">
    <property type="term" value="F:DNA-directed DNA polymerase activity"/>
    <property type="evidence" value="ECO:0007669"/>
    <property type="project" value="UniProtKB-KW"/>
</dbReference>
<evidence type="ECO:0000256" key="2">
    <source>
        <dbReference type="ARBA" id="ARBA00022679"/>
    </source>
</evidence>
<dbReference type="Proteomes" id="UP000236161">
    <property type="component" value="Unassembled WGS sequence"/>
</dbReference>
<keyword evidence="4" id="KW-0540">Nuclease</keyword>
<evidence type="ECO:0000256" key="14">
    <source>
        <dbReference type="ARBA" id="ARBA00023172"/>
    </source>
</evidence>
<evidence type="ECO:0000256" key="12">
    <source>
        <dbReference type="ARBA" id="ARBA00022932"/>
    </source>
</evidence>
<evidence type="ECO:0000256" key="7">
    <source>
        <dbReference type="ARBA" id="ARBA00022759"/>
    </source>
</evidence>
<dbReference type="Pfam" id="PF17921">
    <property type="entry name" value="Integrase_H2C2"/>
    <property type="match status" value="1"/>
</dbReference>
<dbReference type="Pfam" id="PF24626">
    <property type="entry name" value="SH3_Tf2-1"/>
    <property type="match status" value="1"/>
</dbReference>
<dbReference type="PANTHER" id="PTHR37984:SF5">
    <property type="entry name" value="PROTEIN NYNRIN-LIKE"/>
    <property type="match status" value="1"/>
</dbReference>
<gene>
    <name evidence="18" type="ORF">AXF42_Ash003476</name>
</gene>
<dbReference type="Gene3D" id="3.10.20.370">
    <property type="match status" value="1"/>
</dbReference>
<keyword evidence="8 18" id="KW-0378">Hydrolase</keyword>
<dbReference type="Gene3D" id="2.40.70.10">
    <property type="entry name" value="Acid Proteases"/>
    <property type="match status" value="1"/>
</dbReference>
<dbReference type="SUPFAM" id="SSF56672">
    <property type="entry name" value="DNA/RNA polymerases"/>
    <property type="match status" value="1"/>
</dbReference>
<evidence type="ECO:0000256" key="11">
    <source>
        <dbReference type="ARBA" id="ARBA00022918"/>
    </source>
</evidence>
<dbReference type="GO" id="GO:0006310">
    <property type="term" value="P:DNA recombination"/>
    <property type="evidence" value="ECO:0007669"/>
    <property type="project" value="UniProtKB-KW"/>
</dbReference>
<reference evidence="18 19" key="1">
    <citation type="journal article" date="2017" name="Nature">
        <title>The Apostasia genome and the evolution of orchids.</title>
        <authorList>
            <person name="Zhang G.Q."/>
            <person name="Liu K.W."/>
            <person name="Li Z."/>
            <person name="Lohaus R."/>
            <person name="Hsiao Y.Y."/>
            <person name="Niu S.C."/>
            <person name="Wang J.Y."/>
            <person name="Lin Y.C."/>
            <person name="Xu Q."/>
            <person name="Chen L.J."/>
            <person name="Yoshida K."/>
            <person name="Fujiwara S."/>
            <person name="Wang Z.W."/>
            <person name="Zhang Y.Q."/>
            <person name="Mitsuda N."/>
            <person name="Wang M."/>
            <person name="Liu G.H."/>
            <person name="Pecoraro L."/>
            <person name="Huang H.X."/>
            <person name="Xiao X.J."/>
            <person name="Lin M."/>
            <person name="Wu X.Y."/>
            <person name="Wu W.L."/>
            <person name="Chen Y.Y."/>
            <person name="Chang S.B."/>
            <person name="Sakamoto S."/>
            <person name="Ohme-Takagi M."/>
            <person name="Yagi M."/>
            <person name="Zeng S.J."/>
            <person name="Shen C.Y."/>
            <person name="Yeh C.M."/>
            <person name="Luo Y.B."/>
            <person name="Tsai W.C."/>
            <person name="Van de Peer Y."/>
            <person name="Liu Z.J."/>
        </authorList>
    </citation>
    <scope>NUCLEOTIDE SEQUENCE [LARGE SCALE GENOMIC DNA]</scope>
    <source>
        <strain evidence="19">cv. Shenzhen</strain>
        <tissue evidence="18">Stem</tissue>
    </source>
</reference>
<feature type="domain" description="Integrase catalytic" evidence="17">
    <location>
        <begin position="757"/>
        <end position="921"/>
    </location>
</feature>
<sequence>MTIMGKVKKKTFYILIGSGSTHNFLDPSLIAYTDCEVEGIPIQHVTVANGSKICISQKVSKFQWMTQGVQFKVEAFIMPLESYHMVLGIQWLYDLGAVNWNFKELKMEFMVNGKQATLHGTRKPFMQLVNQKTFGKNIQDASMILCMQFYSSINKPCDYINTVKGTLPALSDPQCYELNSLLTEYAEIFSELIGLPPSRDHDHRIILQEGTNPISVRPYRYPALQKSVIERLIIEMKNAGIIRDSSSPFSSPIVLVKKKDGSWRFCVDYRELNAKTIKDKFPIPVVEELLDELYGSSYYSKLDLKSGYWQIRMSENDVEKTAFRTHEGHYEFLVMPFGLTNAPATFQKLMNSIFKPFLRKFVLVFLDDILVYSKQWYEHLEHLKLVFDVLIKHSLKVKKGKCEFATHGIDYLGHHISVDGVSTDPAKIQAIMEWPTPNSLKELRGFLGLTGYYRRFIKGYGMASKPLTELLKQNSFSWTEQANKSFQQLKQLMSSPPVLSLPNFDQPFVIETDASGIGIGAVLMQGGHPIAFFSKGLSLTHQKLPVYEREMLAMVAAVQKWRPYLIGNHFKIKTDHQSLKFLLQQRISTPAQQRWLSKLSGYDFEIVYKKGKENIVADTLSSTPVERPIEIYAVLQPVSTNLLTEIQNSWNADTQASDVINQLKQDVILDKPYSWNNNKLLWKGRLVVGKDLNLRRRIIQMIHADSTGGHSGFLPTLQRLKSIFYWRGMSKATKRELQECEVCQLSKYEPVASPGLLQPLPIPEGIWTDVSLDFIDGLPKSHGKDTILVVVDRLSKYAHFIALAHPFTAVTVAQVYLDNVYKLHGMPKNLISDRDAIFLSKFWQELLKLLKVNLSMSTAYHPQTDGQTEVVNRGLETYLRCMTAEKPAEWSKWLTLAEWWYNTNFHSSTKNTPYEIVYGQKPPLHIPYIASSASVETVDRSLQAKEEMLRVIKNHLHQAINRMKVQADKHRRERELQVGDFAYVKLQPYRQHSLARRKSYKLSPRFFGPFEVLAKVGKVAYKLKLPEHAKLHPVFHISLLKKKIGNAPEGETLPLEITSQGHLRVEPMAILKRRTILRRKQFLEQVLIQWSNSNKDDCSWEDLNWIRQQFPSFNTNP</sequence>
<dbReference type="CDD" id="cd09274">
    <property type="entry name" value="RNase_HI_RT_Ty3"/>
    <property type="match status" value="1"/>
</dbReference>
<evidence type="ECO:0000256" key="3">
    <source>
        <dbReference type="ARBA" id="ARBA00022695"/>
    </source>
</evidence>
<evidence type="ECO:0000256" key="10">
    <source>
        <dbReference type="ARBA" id="ARBA00022908"/>
    </source>
</evidence>
<keyword evidence="15" id="KW-0511">Multifunctional enzyme</keyword>
<dbReference type="FunFam" id="3.30.70.270:FF:000020">
    <property type="entry name" value="Transposon Tf2-6 polyprotein-like Protein"/>
    <property type="match status" value="1"/>
</dbReference>
<dbReference type="SUPFAM" id="SSF53098">
    <property type="entry name" value="Ribonuclease H-like"/>
    <property type="match status" value="1"/>
</dbReference>
<dbReference type="AlphaFoldDB" id="A0A2I0BG85"/>
<evidence type="ECO:0000256" key="4">
    <source>
        <dbReference type="ARBA" id="ARBA00022722"/>
    </source>
</evidence>
<dbReference type="InterPro" id="IPR043128">
    <property type="entry name" value="Rev_trsase/Diguanyl_cyclase"/>
</dbReference>
<dbReference type="GO" id="GO:0006508">
    <property type="term" value="P:proteolysis"/>
    <property type="evidence" value="ECO:0007669"/>
    <property type="project" value="UniProtKB-KW"/>
</dbReference>
<evidence type="ECO:0000256" key="1">
    <source>
        <dbReference type="ARBA" id="ARBA00022670"/>
    </source>
</evidence>
<evidence type="ECO:0000256" key="15">
    <source>
        <dbReference type="ARBA" id="ARBA00023268"/>
    </source>
</evidence>
<dbReference type="SUPFAM" id="SSF54160">
    <property type="entry name" value="Chromo domain-like"/>
    <property type="match status" value="1"/>
</dbReference>
<dbReference type="Pfam" id="PF00078">
    <property type="entry name" value="RVT_1"/>
    <property type="match status" value="1"/>
</dbReference>
<dbReference type="InterPro" id="IPR001584">
    <property type="entry name" value="Integrase_cat-core"/>
</dbReference>
<evidence type="ECO:0000259" key="16">
    <source>
        <dbReference type="PROSITE" id="PS50878"/>
    </source>
</evidence>
<dbReference type="PROSITE" id="PS50994">
    <property type="entry name" value="INTEGRASE"/>
    <property type="match status" value="1"/>
</dbReference>
<dbReference type="CDD" id="cd00303">
    <property type="entry name" value="retropepsin_like"/>
    <property type="match status" value="1"/>
</dbReference>
<dbReference type="EMBL" id="KZ451885">
    <property type="protein sequence ID" value="PKA66820.1"/>
    <property type="molecule type" value="Genomic_DNA"/>
</dbReference>
<dbReference type="Gene3D" id="3.10.10.10">
    <property type="entry name" value="HIV Type 1 Reverse Transcriptase, subunit A, domain 1"/>
    <property type="match status" value="1"/>
</dbReference>
<name>A0A2I0BG85_9ASPA</name>
<evidence type="ECO:0000256" key="6">
    <source>
        <dbReference type="ARBA" id="ARBA00022750"/>
    </source>
</evidence>
<keyword evidence="10" id="KW-0229">DNA integration</keyword>
<dbReference type="EC" id="3.6.4.12" evidence="18"/>
<dbReference type="FunFam" id="3.10.20.370:FF:000001">
    <property type="entry name" value="Retrovirus-related Pol polyprotein from transposon 17.6-like protein"/>
    <property type="match status" value="1"/>
</dbReference>
<dbReference type="Pfam" id="PF17919">
    <property type="entry name" value="RT_RNaseH_2"/>
    <property type="match status" value="1"/>
</dbReference>
<keyword evidence="7" id="KW-0255">Endonuclease</keyword>
<dbReference type="Gene3D" id="1.10.340.70">
    <property type="match status" value="1"/>
</dbReference>
<dbReference type="InterPro" id="IPR041588">
    <property type="entry name" value="Integrase_H2C2"/>
</dbReference>